<dbReference type="SUPFAM" id="SSF53822">
    <property type="entry name" value="Periplasmic binding protein-like I"/>
    <property type="match status" value="1"/>
</dbReference>
<evidence type="ECO:0000256" key="4">
    <source>
        <dbReference type="SAM" id="SignalP"/>
    </source>
</evidence>
<evidence type="ECO:0000259" key="5">
    <source>
        <dbReference type="Pfam" id="PF13407"/>
    </source>
</evidence>
<sequence length="313" mass="32674">MTLGFHRLLVSAALAAALTGPAAAQEIGVAVSNFDDNFLTLLREAMTKRAEEKSASLQFEDAQRDVGRQLSQIENFTASGLAGLIVAPVDSDSTPAMTATVSAAGIPLVYVNNLPANLDSLPDNQAFVGSKEIEAGEIQGKEACRLLKASGKPEANVLIMLGDLSNQATRLRTQGVKDVLATADCSFIKVADEQTATWQRTQAVDLMTNWLSSGVAFDAVLANNDEMALGAVQALKSAGVDLSTVVVAGVDATPDALASIAAGDLRFTVYQSAPGQGAGAVDAILDLIAGKDVPNAVYVPFELVTVDNYKNYQ</sequence>
<organism evidence="6 7">
    <name type="scientific">Rhodovulum sulfidophilum</name>
    <name type="common">Rhodobacter sulfidophilus</name>
    <dbReference type="NCBI Taxonomy" id="35806"/>
    <lineage>
        <taxon>Bacteria</taxon>
        <taxon>Pseudomonadati</taxon>
        <taxon>Pseudomonadota</taxon>
        <taxon>Alphaproteobacteria</taxon>
        <taxon>Rhodobacterales</taxon>
        <taxon>Paracoccaceae</taxon>
        <taxon>Rhodovulum</taxon>
    </lineage>
</organism>
<comment type="similarity">
    <text evidence="2">Belongs to the bacterial solute-binding protein 2 family.</text>
</comment>
<feature type="chain" id="PRO_5015872775" evidence="4">
    <location>
        <begin position="25"/>
        <end position="313"/>
    </location>
</feature>
<reference evidence="6 7" key="1">
    <citation type="submission" date="2017-08" db="EMBL/GenBank/DDBJ databases">
        <title>Infants hospitalized years apart are colonized by the same room-sourced microbial strains.</title>
        <authorList>
            <person name="Brooks B."/>
            <person name="Olm M.R."/>
            <person name="Firek B.A."/>
            <person name="Baker R."/>
            <person name="Thomas B.C."/>
            <person name="Morowitz M.J."/>
            <person name="Banfield J.F."/>
        </authorList>
    </citation>
    <scope>NUCLEOTIDE SEQUENCE [LARGE SCALE GENOMIC DNA]</scope>
    <source>
        <strain evidence="6">S2_005_002_R2_34</strain>
    </source>
</reference>
<dbReference type="PANTHER" id="PTHR46847">
    <property type="entry name" value="D-ALLOSE-BINDING PERIPLASMIC PROTEIN-RELATED"/>
    <property type="match status" value="1"/>
</dbReference>
<evidence type="ECO:0000313" key="7">
    <source>
        <dbReference type="Proteomes" id="UP000249185"/>
    </source>
</evidence>
<feature type="domain" description="Periplasmic binding protein" evidence="5">
    <location>
        <begin position="27"/>
        <end position="291"/>
    </location>
</feature>
<protein>
    <submittedName>
        <fullName evidence="6">Rhizopine-binding protein</fullName>
    </submittedName>
</protein>
<comment type="caution">
    <text evidence="6">The sequence shown here is derived from an EMBL/GenBank/DDBJ whole genome shotgun (WGS) entry which is preliminary data.</text>
</comment>
<dbReference type="Gene3D" id="3.40.50.2300">
    <property type="match status" value="2"/>
</dbReference>
<feature type="signal peptide" evidence="4">
    <location>
        <begin position="1"/>
        <end position="24"/>
    </location>
</feature>
<dbReference type="InterPro" id="IPR028082">
    <property type="entry name" value="Peripla_BP_I"/>
</dbReference>
<comment type="subcellular location">
    <subcellularLocation>
        <location evidence="1">Cell envelope</location>
    </subcellularLocation>
</comment>
<dbReference type="GO" id="GO:0030313">
    <property type="term" value="C:cell envelope"/>
    <property type="evidence" value="ECO:0007669"/>
    <property type="project" value="UniProtKB-SubCell"/>
</dbReference>
<dbReference type="Pfam" id="PF13407">
    <property type="entry name" value="Peripla_BP_4"/>
    <property type="match status" value="1"/>
</dbReference>
<evidence type="ECO:0000256" key="1">
    <source>
        <dbReference type="ARBA" id="ARBA00004196"/>
    </source>
</evidence>
<dbReference type="GO" id="GO:0030246">
    <property type="term" value="F:carbohydrate binding"/>
    <property type="evidence" value="ECO:0007669"/>
    <property type="project" value="UniProtKB-ARBA"/>
</dbReference>
<dbReference type="InterPro" id="IPR025997">
    <property type="entry name" value="SBP_2_dom"/>
</dbReference>
<keyword evidence="3 4" id="KW-0732">Signal</keyword>
<dbReference type="CDD" id="cd06301">
    <property type="entry name" value="PBP1_rhizopine_binding-like"/>
    <property type="match status" value="1"/>
</dbReference>
<dbReference type="Proteomes" id="UP000249185">
    <property type="component" value="Unassembled WGS sequence"/>
</dbReference>
<evidence type="ECO:0000256" key="3">
    <source>
        <dbReference type="ARBA" id="ARBA00022729"/>
    </source>
</evidence>
<evidence type="ECO:0000256" key="2">
    <source>
        <dbReference type="ARBA" id="ARBA00007639"/>
    </source>
</evidence>
<gene>
    <name evidence="6" type="ORF">DI556_17020</name>
</gene>
<evidence type="ECO:0000313" key="6">
    <source>
        <dbReference type="EMBL" id="PZQ47547.1"/>
    </source>
</evidence>
<accession>A0A2W5PS57</accession>
<name>A0A2W5PS57_RHOSU</name>
<dbReference type="EMBL" id="QFPW01000016">
    <property type="protein sequence ID" value="PZQ47547.1"/>
    <property type="molecule type" value="Genomic_DNA"/>
</dbReference>
<dbReference type="AlphaFoldDB" id="A0A2W5PS57"/>
<proteinExistence type="inferred from homology"/>
<dbReference type="PANTHER" id="PTHR46847:SF1">
    <property type="entry name" value="D-ALLOSE-BINDING PERIPLASMIC PROTEIN-RELATED"/>
    <property type="match status" value="1"/>
</dbReference>